<protein>
    <recommendedName>
        <fullName evidence="5 6">Small ribosomal subunit protein bS6</fullName>
    </recommendedName>
</protein>
<dbReference type="HAMAP" id="MF_00360">
    <property type="entry name" value="Ribosomal_bS6"/>
    <property type="match status" value="1"/>
</dbReference>
<dbReference type="GO" id="GO:0003735">
    <property type="term" value="F:structural constituent of ribosome"/>
    <property type="evidence" value="ECO:0007669"/>
    <property type="project" value="InterPro"/>
</dbReference>
<organism evidence="8 9">
    <name type="scientific">Hankyongella ginsenosidimutans</name>
    <dbReference type="NCBI Taxonomy" id="1763828"/>
    <lineage>
        <taxon>Bacteria</taxon>
        <taxon>Pseudomonadati</taxon>
        <taxon>Pseudomonadota</taxon>
        <taxon>Alphaproteobacteria</taxon>
        <taxon>Sphingomonadales</taxon>
        <taxon>Sphingomonadaceae</taxon>
        <taxon>Hankyongella</taxon>
    </lineage>
</organism>
<reference evidence="9" key="1">
    <citation type="submission" date="2019-04" db="EMBL/GenBank/DDBJ databases">
        <title>Complete genome sequence of Sphingomonas sp. W1-2-3.</title>
        <authorList>
            <person name="Im W.T."/>
        </authorList>
    </citation>
    <scope>NUCLEOTIDE SEQUENCE [LARGE SCALE GENOMIC DNA]</scope>
    <source>
        <strain evidence="9">W1-2-3</strain>
    </source>
</reference>
<dbReference type="GO" id="GO:0006412">
    <property type="term" value="P:translation"/>
    <property type="evidence" value="ECO:0007669"/>
    <property type="project" value="UniProtKB-UniRule"/>
</dbReference>
<keyword evidence="2 6" id="KW-0689">Ribosomal protein</keyword>
<evidence type="ECO:0000256" key="6">
    <source>
        <dbReference type="HAMAP-Rule" id="MF_00360"/>
    </source>
</evidence>
<evidence type="ECO:0000256" key="1">
    <source>
        <dbReference type="ARBA" id="ARBA00009512"/>
    </source>
</evidence>
<accession>A0A4D7C9E8</accession>
<feature type="compositionally biased region" description="Basic and acidic residues" evidence="7">
    <location>
        <begin position="104"/>
        <end position="146"/>
    </location>
</feature>
<dbReference type="PANTHER" id="PTHR21011:SF1">
    <property type="entry name" value="SMALL RIBOSOMAL SUBUNIT PROTEIN BS6M"/>
    <property type="match status" value="1"/>
</dbReference>
<dbReference type="CDD" id="cd00473">
    <property type="entry name" value="bS6"/>
    <property type="match status" value="1"/>
</dbReference>
<dbReference type="PANTHER" id="PTHR21011">
    <property type="entry name" value="MITOCHONDRIAL 28S RIBOSOMAL PROTEIN S6"/>
    <property type="match status" value="1"/>
</dbReference>
<evidence type="ECO:0000256" key="7">
    <source>
        <dbReference type="SAM" id="MobiDB-lite"/>
    </source>
</evidence>
<keyword evidence="9" id="KW-1185">Reference proteome</keyword>
<dbReference type="InterPro" id="IPR020814">
    <property type="entry name" value="Ribosomal_S6_plastid/chlpt"/>
</dbReference>
<dbReference type="Proteomes" id="UP000298714">
    <property type="component" value="Chromosome"/>
</dbReference>
<proteinExistence type="inferred from homology"/>
<dbReference type="NCBIfam" id="TIGR00166">
    <property type="entry name" value="S6"/>
    <property type="match status" value="1"/>
</dbReference>
<gene>
    <name evidence="6" type="primary">rpsF</name>
    <name evidence="8" type="ORF">E6W36_08130</name>
</gene>
<dbReference type="InterPro" id="IPR000529">
    <property type="entry name" value="Ribosomal_bS6"/>
</dbReference>
<keyword evidence="6" id="KW-0699">rRNA-binding</keyword>
<dbReference type="RefSeq" id="WP_222872322.1">
    <property type="nucleotide sequence ID" value="NZ_CP039704.1"/>
</dbReference>
<dbReference type="InterPro" id="IPR014717">
    <property type="entry name" value="Transl_elong_EF1B/ribsomal_bS6"/>
</dbReference>
<dbReference type="GO" id="GO:0022627">
    <property type="term" value="C:cytosolic small ribosomal subunit"/>
    <property type="evidence" value="ECO:0007669"/>
    <property type="project" value="TreeGrafter"/>
</dbReference>
<keyword evidence="6" id="KW-0694">RNA-binding</keyword>
<dbReference type="KEGG" id="hgn:E6W36_08130"/>
<evidence type="ECO:0000313" key="8">
    <source>
        <dbReference type="EMBL" id="QCI79523.1"/>
    </source>
</evidence>
<evidence type="ECO:0000256" key="2">
    <source>
        <dbReference type="ARBA" id="ARBA00022980"/>
    </source>
</evidence>
<dbReference type="AlphaFoldDB" id="A0A4D7C9E8"/>
<keyword evidence="3 6" id="KW-0687">Ribonucleoprotein</keyword>
<sequence length="146" mass="16765">MPLYEHVFLARQDLGTSQVDAIAAQFSQIVEEQGGKVTKTEYWGLRTLTYRIRKNRKAHYVLLNVDAPAAAVQEVERNANLSEDIIRFLTVRVEALDAEPSAMMRRDRERAERSDRPERGFDRPGGDRGDRPARPERAGGERRPRF</sequence>
<dbReference type="Pfam" id="PF01250">
    <property type="entry name" value="Ribosomal_S6"/>
    <property type="match status" value="1"/>
</dbReference>
<comment type="function">
    <text evidence="4 6">Binds together with bS18 to 16S ribosomal RNA.</text>
</comment>
<dbReference type="EMBL" id="CP039704">
    <property type="protein sequence ID" value="QCI79523.1"/>
    <property type="molecule type" value="Genomic_DNA"/>
</dbReference>
<name>A0A4D7C9E8_9SPHN</name>
<evidence type="ECO:0000256" key="3">
    <source>
        <dbReference type="ARBA" id="ARBA00023274"/>
    </source>
</evidence>
<evidence type="ECO:0000256" key="5">
    <source>
        <dbReference type="ARBA" id="ARBA00035294"/>
    </source>
</evidence>
<comment type="similarity">
    <text evidence="1 6">Belongs to the bacterial ribosomal protein bS6 family.</text>
</comment>
<dbReference type="InterPro" id="IPR035980">
    <property type="entry name" value="Ribosomal_bS6_sf"/>
</dbReference>
<dbReference type="Gene3D" id="3.30.70.60">
    <property type="match status" value="1"/>
</dbReference>
<dbReference type="GO" id="GO:0070181">
    <property type="term" value="F:small ribosomal subunit rRNA binding"/>
    <property type="evidence" value="ECO:0007669"/>
    <property type="project" value="TreeGrafter"/>
</dbReference>
<feature type="region of interest" description="Disordered" evidence="7">
    <location>
        <begin position="99"/>
        <end position="146"/>
    </location>
</feature>
<evidence type="ECO:0000313" key="9">
    <source>
        <dbReference type="Proteomes" id="UP000298714"/>
    </source>
</evidence>
<evidence type="ECO:0000256" key="4">
    <source>
        <dbReference type="ARBA" id="ARBA00035104"/>
    </source>
</evidence>
<dbReference type="SUPFAM" id="SSF54995">
    <property type="entry name" value="Ribosomal protein S6"/>
    <property type="match status" value="1"/>
</dbReference>